<gene>
    <name evidence="1" type="ORF">A9W98_22350</name>
    <name evidence="2" type="ORF">AWC08_07330</name>
</gene>
<protein>
    <submittedName>
        <fullName evidence="1">Uncharacterized protein</fullName>
    </submittedName>
</protein>
<evidence type="ECO:0000313" key="2">
    <source>
        <dbReference type="EMBL" id="ORV68424.1"/>
    </source>
</evidence>
<dbReference type="Proteomes" id="UP000193928">
    <property type="component" value="Unassembled WGS sequence"/>
</dbReference>
<proteinExistence type="predicted"/>
<keyword evidence="4" id="KW-1185">Reference proteome</keyword>
<evidence type="ECO:0000313" key="3">
    <source>
        <dbReference type="Proteomes" id="UP000093757"/>
    </source>
</evidence>
<dbReference type="Proteomes" id="UP000093757">
    <property type="component" value="Unassembled WGS sequence"/>
</dbReference>
<comment type="caution">
    <text evidence="1">The sequence shown here is derived from an EMBL/GenBank/DDBJ whole genome shotgun (WGS) entry which is preliminary data.</text>
</comment>
<dbReference type="EMBL" id="LQOY01000241">
    <property type="protein sequence ID" value="ORV68424.1"/>
    <property type="molecule type" value="Genomic_DNA"/>
</dbReference>
<evidence type="ECO:0000313" key="1">
    <source>
        <dbReference type="EMBL" id="OBS00984.1"/>
    </source>
</evidence>
<sequence>MQAYRLAQEKLIWHRVLSSFRSLDDDQRVEIEISQGLERLGSADTASRGSGGRYGPGWS</sequence>
<organism evidence="1 3">
    <name type="scientific">Mycobacterium gordonae</name>
    <dbReference type="NCBI Taxonomy" id="1778"/>
    <lineage>
        <taxon>Bacteria</taxon>
        <taxon>Bacillati</taxon>
        <taxon>Actinomycetota</taxon>
        <taxon>Actinomycetes</taxon>
        <taxon>Mycobacteriales</taxon>
        <taxon>Mycobacteriaceae</taxon>
        <taxon>Mycobacterium</taxon>
    </lineage>
</organism>
<evidence type="ECO:0000313" key="4">
    <source>
        <dbReference type="Proteomes" id="UP000193928"/>
    </source>
</evidence>
<reference evidence="1 3" key="2">
    <citation type="submission" date="2016-06" db="EMBL/GenBank/DDBJ databases">
        <authorList>
            <person name="Kjaerup R.B."/>
            <person name="Dalgaard T.S."/>
            <person name="Juul-Madsen H.R."/>
        </authorList>
    </citation>
    <scope>NUCLEOTIDE SEQUENCE [LARGE SCALE GENOMIC DNA]</scope>
    <source>
        <strain evidence="1 3">1245752.6</strain>
    </source>
</reference>
<reference evidence="2 4" key="1">
    <citation type="submission" date="2016-01" db="EMBL/GenBank/DDBJ databases">
        <title>The new phylogeny of the genus Mycobacterium.</title>
        <authorList>
            <person name="Tarcisio F."/>
            <person name="Conor M."/>
            <person name="Antonella G."/>
            <person name="Elisabetta G."/>
            <person name="Giulia F.S."/>
            <person name="Sara T."/>
            <person name="Anna F."/>
            <person name="Clotilde B."/>
            <person name="Roberto B."/>
            <person name="Veronica D.S."/>
            <person name="Fabio R."/>
            <person name="Monica P."/>
            <person name="Olivier J."/>
            <person name="Enrico T."/>
            <person name="Nicola S."/>
        </authorList>
    </citation>
    <scope>NUCLEOTIDE SEQUENCE [LARGE SCALE GENOMIC DNA]</scope>
    <source>
        <strain evidence="2 4">DSM 44160</strain>
    </source>
</reference>
<dbReference type="EMBL" id="MAEM01000325">
    <property type="protein sequence ID" value="OBS00984.1"/>
    <property type="molecule type" value="Genomic_DNA"/>
</dbReference>
<name>A0A1A6BFG2_MYCGO</name>
<accession>A0A1A6BFG2</accession>
<dbReference type="AlphaFoldDB" id="A0A1A6BFG2"/>